<feature type="domain" description="CAAX prenyl protease 2/Lysostaphin resistance protein A-like" evidence="2">
    <location>
        <begin position="120"/>
        <end position="210"/>
    </location>
</feature>
<keyword evidence="3" id="KW-0645">Protease</keyword>
<dbReference type="PANTHER" id="PTHR39430:SF1">
    <property type="entry name" value="PROTEASE"/>
    <property type="match status" value="1"/>
</dbReference>
<keyword evidence="3" id="KW-0482">Metalloprotease</keyword>
<organism evidence="3 4">
    <name type="scientific">Paractinoplanes hotanensis</name>
    <dbReference type="NCBI Taxonomy" id="2906497"/>
    <lineage>
        <taxon>Bacteria</taxon>
        <taxon>Bacillati</taxon>
        <taxon>Actinomycetota</taxon>
        <taxon>Actinomycetes</taxon>
        <taxon>Micromonosporales</taxon>
        <taxon>Micromonosporaceae</taxon>
        <taxon>Paractinoplanes</taxon>
    </lineage>
</organism>
<reference evidence="3 4" key="1">
    <citation type="submission" date="2022-06" db="EMBL/GenBank/DDBJ databases">
        <title>Actinoplanes abujensis sp. nov., isolated from Nigerian arid soil.</title>
        <authorList>
            <person name="Ding P."/>
        </authorList>
    </citation>
    <scope>NUCLEOTIDE SEQUENCE [LARGE SCALE GENOMIC DNA]</scope>
    <source>
        <strain evidence="4">TRM88002</strain>
    </source>
</reference>
<proteinExistence type="predicted"/>
<dbReference type="RefSeq" id="WP_251797401.1">
    <property type="nucleotide sequence ID" value="NZ_JAMQOL010000010.1"/>
</dbReference>
<feature type="transmembrane region" description="Helical" evidence="1">
    <location>
        <begin position="84"/>
        <end position="108"/>
    </location>
</feature>
<feature type="transmembrane region" description="Helical" evidence="1">
    <location>
        <begin position="152"/>
        <end position="172"/>
    </location>
</feature>
<dbReference type="InterPro" id="IPR003675">
    <property type="entry name" value="Rce1/LyrA-like_dom"/>
</dbReference>
<feature type="transmembrane region" description="Helical" evidence="1">
    <location>
        <begin position="229"/>
        <end position="252"/>
    </location>
</feature>
<accession>A0ABT0XUQ5</accession>
<dbReference type="PANTHER" id="PTHR39430">
    <property type="entry name" value="MEMBRANE-ASSOCIATED PROTEASE-RELATED"/>
    <property type="match status" value="1"/>
</dbReference>
<feature type="transmembrane region" description="Helical" evidence="1">
    <location>
        <begin position="44"/>
        <end position="64"/>
    </location>
</feature>
<evidence type="ECO:0000259" key="2">
    <source>
        <dbReference type="Pfam" id="PF02517"/>
    </source>
</evidence>
<dbReference type="EMBL" id="JAMQOL010000010">
    <property type="protein sequence ID" value="MCM4077530.1"/>
    <property type="molecule type" value="Genomic_DNA"/>
</dbReference>
<name>A0ABT0XUQ5_9ACTN</name>
<feature type="transmembrane region" description="Helical" evidence="1">
    <location>
        <begin position="115"/>
        <end position="132"/>
    </location>
</feature>
<evidence type="ECO:0000313" key="3">
    <source>
        <dbReference type="EMBL" id="MCM4077530.1"/>
    </source>
</evidence>
<dbReference type="GO" id="GO:0008237">
    <property type="term" value="F:metallopeptidase activity"/>
    <property type="evidence" value="ECO:0007669"/>
    <property type="project" value="UniProtKB-KW"/>
</dbReference>
<feature type="transmembrane region" description="Helical" evidence="1">
    <location>
        <begin position="6"/>
        <end position="24"/>
    </location>
</feature>
<protein>
    <submittedName>
        <fullName evidence="3">CPBP family intramembrane metalloprotease</fullName>
    </submittedName>
</protein>
<comment type="caution">
    <text evidence="3">The sequence shown here is derived from an EMBL/GenBank/DDBJ whole genome shotgun (WGS) entry which is preliminary data.</text>
</comment>
<evidence type="ECO:0000256" key="1">
    <source>
        <dbReference type="SAM" id="Phobius"/>
    </source>
</evidence>
<dbReference type="Pfam" id="PF02517">
    <property type="entry name" value="Rce1-like"/>
    <property type="match status" value="1"/>
</dbReference>
<keyword evidence="1" id="KW-0812">Transmembrane</keyword>
<keyword evidence="1" id="KW-1133">Transmembrane helix</keyword>
<gene>
    <name evidence="3" type="ORF">LXN57_08135</name>
</gene>
<keyword evidence="4" id="KW-1185">Reference proteome</keyword>
<dbReference type="Proteomes" id="UP001523216">
    <property type="component" value="Unassembled WGS sequence"/>
</dbReference>
<keyword evidence="3" id="KW-0378">Hydrolase</keyword>
<evidence type="ECO:0000313" key="4">
    <source>
        <dbReference type="Proteomes" id="UP001523216"/>
    </source>
</evidence>
<sequence length="262" mass="28086">MGRPNAAVRAGIVFGAATAIWMAIYRSGEALFGTDDYDRGRHVFSAVAVTVLVVPMVVLAWRYLDRVPWSGLRRASPRTVGRLLAAGMAGYLIPAAVAVTVFVVAGLVSIDVRGSVLPVFALIVLVFLYEALPEELVFRGYLFRNLALAMPTWAVVLVQAVLFTLFGVLIGAAGSVDRVVTFFGFAIVQGLLRAVTDTLWVPIGFHLAFQAAEQMVGPHWAIFVVDDLALLQNVVLGLIPLALGVLTVQLLGKGARRPAVMS</sequence>
<keyword evidence="1" id="KW-0472">Membrane</keyword>